<feature type="domain" description="HTH cro/C1-type" evidence="1">
    <location>
        <begin position="9"/>
        <end position="67"/>
    </location>
</feature>
<evidence type="ECO:0000313" key="3">
    <source>
        <dbReference type="Proteomes" id="UP001149821"/>
    </source>
</evidence>
<keyword evidence="3" id="KW-1185">Reference proteome</keyword>
<protein>
    <submittedName>
        <fullName evidence="2">Helix-turn-helix domain-containing protein</fullName>
    </submittedName>
</protein>
<comment type="caution">
    <text evidence="2">The sequence shown here is derived from an EMBL/GenBank/DDBJ whole genome shotgun (WGS) entry which is preliminary data.</text>
</comment>
<dbReference type="InterPro" id="IPR001387">
    <property type="entry name" value="Cro/C1-type_HTH"/>
</dbReference>
<accession>A0ABT5QK59</accession>
<organism evidence="2 3">
    <name type="scientific">Enterovibrio qingdaonensis</name>
    <dbReference type="NCBI Taxonomy" id="2899818"/>
    <lineage>
        <taxon>Bacteria</taxon>
        <taxon>Pseudomonadati</taxon>
        <taxon>Pseudomonadota</taxon>
        <taxon>Gammaproteobacteria</taxon>
        <taxon>Vibrionales</taxon>
        <taxon>Vibrionaceae</taxon>
        <taxon>Enterovibrio</taxon>
    </lineage>
</organism>
<evidence type="ECO:0000313" key="2">
    <source>
        <dbReference type="EMBL" id="MDD1781376.1"/>
    </source>
</evidence>
<name>A0ABT5QK59_9GAMM</name>
<dbReference type="InterPro" id="IPR010982">
    <property type="entry name" value="Lambda_DNA-bd_dom_sf"/>
</dbReference>
<dbReference type="SMART" id="SM00530">
    <property type="entry name" value="HTH_XRE"/>
    <property type="match status" value="1"/>
</dbReference>
<dbReference type="PROSITE" id="PS50943">
    <property type="entry name" value="HTH_CROC1"/>
    <property type="match status" value="1"/>
</dbReference>
<dbReference type="RefSeq" id="WP_274141790.1">
    <property type="nucleotide sequence ID" value="NZ_JAJUBB010000005.1"/>
</dbReference>
<dbReference type="EMBL" id="JAJUBB010000005">
    <property type="protein sequence ID" value="MDD1781376.1"/>
    <property type="molecule type" value="Genomic_DNA"/>
</dbReference>
<sequence length="103" mass="11475">MESPFPTRLRAARKAAGLTQQQLGINLGMDPNTASARLNQYEKGKHAPDYQTAKRLADELGVPVAYLYCDDELLSEVILIASKLNREEKSELLARLINNQESC</sequence>
<dbReference type="SUPFAM" id="SSF47413">
    <property type="entry name" value="lambda repressor-like DNA-binding domains"/>
    <property type="match status" value="1"/>
</dbReference>
<dbReference type="Proteomes" id="UP001149821">
    <property type="component" value="Unassembled WGS sequence"/>
</dbReference>
<reference evidence="2" key="1">
    <citation type="submission" date="2021-12" db="EMBL/GenBank/DDBJ databases">
        <title>Enterovibrio ZSDZ35 sp. nov. and Enterovibrio ZSDZ42 sp. nov., isolated from coastal seawater in Qingdao.</title>
        <authorList>
            <person name="Zhang P."/>
        </authorList>
    </citation>
    <scope>NUCLEOTIDE SEQUENCE</scope>
    <source>
        <strain evidence="2">ZSDZ35</strain>
    </source>
</reference>
<evidence type="ECO:0000259" key="1">
    <source>
        <dbReference type="PROSITE" id="PS50943"/>
    </source>
</evidence>
<proteinExistence type="predicted"/>
<dbReference type="Gene3D" id="1.10.260.40">
    <property type="entry name" value="lambda repressor-like DNA-binding domains"/>
    <property type="match status" value="1"/>
</dbReference>
<gene>
    <name evidence="2" type="ORF">LRP49_09190</name>
</gene>
<dbReference type="Pfam" id="PF01381">
    <property type="entry name" value="HTH_3"/>
    <property type="match status" value="1"/>
</dbReference>
<dbReference type="CDD" id="cd00093">
    <property type="entry name" value="HTH_XRE"/>
    <property type="match status" value="1"/>
</dbReference>